<sequence length="205" mass="22219">MRFTVAFATLVAASFPATFAAPLHGIAERSVYTRSDISAIPFRNAIEPLNNLGKRVTPNPGETPEEAKARDDLAKAAKAKHADEERARRTKAKAAEAQDPTGQLTENRRAAQRDKQRTLRQNNSAMREKERLDRKARRDKEKAQKQSQDGTASQHPPNAGPSNPTSHTNFHPPAAAGAQPAAPHPPPMEPPVKLPGPPSGLPPTF</sequence>
<organism evidence="3 4">
    <name type="scientific">Steccherinum ochraceum</name>
    <dbReference type="NCBI Taxonomy" id="92696"/>
    <lineage>
        <taxon>Eukaryota</taxon>
        <taxon>Fungi</taxon>
        <taxon>Dikarya</taxon>
        <taxon>Basidiomycota</taxon>
        <taxon>Agaricomycotina</taxon>
        <taxon>Agaricomycetes</taxon>
        <taxon>Polyporales</taxon>
        <taxon>Steccherinaceae</taxon>
        <taxon>Steccherinum</taxon>
    </lineage>
</organism>
<evidence type="ECO:0000256" key="2">
    <source>
        <dbReference type="SAM" id="SignalP"/>
    </source>
</evidence>
<protein>
    <submittedName>
        <fullName evidence="3">Uncharacterized protein</fullName>
    </submittedName>
</protein>
<reference evidence="3 4" key="1">
    <citation type="submission" date="2018-11" db="EMBL/GenBank/DDBJ databases">
        <title>Genome assembly of Steccherinum ochraceum LE-BIN_3174, the white-rot fungus of the Steccherinaceae family (The Residual Polyporoid clade, Polyporales, Basidiomycota).</title>
        <authorList>
            <person name="Fedorova T.V."/>
            <person name="Glazunova O.A."/>
            <person name="Landesman E.O."/>
            <person name="Moiseenko K.V."/>
            <person name="Psurtseva N.V."/>
            <person name="Savinova O.S."/>
            <person name="Shakhova N.V."/>
            <person name="Tyazhelova T.V."/>
            <person name="Vasina D.V."/>
        </authorList>
    </citation>
    <scope>NUCLEOTIDE SEQUENCE [LARGE SCALE GENOMIC DNA]</scope>
    <source>
        <strain evidence="3 4">LE-BIN_3174</strain>
    </source>
</reference>
<keyword evidence="2" id="KW-0732">Signal</keyword>
<name>A0A4R0RFP6_9APHY</name>
<feature type="compositionally biased region" description="Polar residues" evidence="1">
    <location>
        <begin position="145"/>
        <end position="169"/>
    </location>
</feature>
<feature type="compositionally biased region" description="Basic and acidic residues" evidence="1">
    <location>
        <begin position="65"/>
        <end position="87"/>
    </location>
</feature>
<dbReference type="AlphaFoldDB" id="A0A4R0RFP6"/>
<feature type="compositionally biased region" description="Low complexity" evidence="1">
    <location>
        <begin position="172"/>
        <end position="181"/>
    </location>
</feature>
<comment type="caution">
    <text evidence="3">The sequence shown here is derived from an EMBL/GenBank/DDBJ whole genome shotgun (WGS) entry which is preliminary data.</text>
</comment>
<accession>A0A4R0RFP6</accession>
<evidence type="ECO:0000313" key="4">
    <source>
        <dbReference type="Proteomes" id="UP000292702"/>
    </source>
</evidence>
<dbReference type="Proteomes" id="UP000292702">
    <property type="component" value="Unassembled WGS sequence"/>
</dbReference>
<evidence type="ECO:0000313" key="3">
    <source>
        <dbReference type="EMBL" id="TCD61204.1"/>
    </source>
</evidence>
<evidence type="ECO:0000256" key="1">
    <source>
        <dbReference type="SAM" id="MobiDB-lite"/>
    </source>
</evidence>
<feature type="signal peptide" evidence="2">
    <location>
        <begin position="1"/>
        <end position="20"/>
    </location>
</feature>
<keyword evidence="4" id="KW-1185">Reference proteome</keyword>
<feature type="compositionally biased region" description="Basic and acidic residues" evidence="1">
    <location>
        <begin position="126"/>
        <end position="144"/>
    </location>
</feature>
<feature type="chain" id="PRO_5020325516" evidence="2">
    <location>
        <begin position="21"/>
        <end position="205"/>
    </location>
</feature>
<dbReference type="EMBL" id="RWJN01000493">
    <property type="protein sequence ID" value="TCD61204.1"/>
    <property type="molecule type" value="Genomic_DNA"/>
</dbReference>
<feature type="compositionally biased region" description="Pro residues" evidence="1">
    <location>
        <begin position="182"/>
        <end position="205"/>
    </location>
</feature>
<feature type="compositionally biased region" description="Basic and acidic residues" evidence="1">
    <location>
        <begin position="106"/>
        <end position="117"/>
    </location>
</feature>
<proteinExistence type="predicted"/>
<gene>
    <name evidence="3" type="ORF">EIP91_008792</name>
</gene>
<feature type="region of interest" description="Disordered" evidence="1">
    <location>
        <begin position="50"/>
        <end position="205"/>
    </location>
</feature>